<dbReference type="EMBL" id="GL732601">
    <property type="protein sequence ID" value="EFX72234.1"/>
    <property type="molecule type" value="Genomic_DNA"/>
</dbReference>
<dbReference type="Proteomes" id="UP000000305">
    <property type="component" value="Unassembled WGS sequence"/>
</dbReference>
<name>E9H7T4_DAPPU</name>
<accession>E9H7T4</accession>
<sequence length="556" mass="61634">MIRFSIPVLLILCCWIVCFSFGTVDAQDDKTGKLALKTAKPTTKPLIKPKTNKKAQPAKSTKPDDVQTKIGVLENLVKKLENQLDKSNAKQQDLLKKVEELETRMKTHEQTLPSILEQIARKIPDIPTGEIRRTCAEIRAMDVSIPSGMQWIDPDGQGVGENPINVYCDMTTGSTTIKHDSHAPINVGHCAGAGCYSRPIKYEAPMAQIKALTDLSSECRQSITYDCFLAPHKFQNTMYSWWNDRNGNSQYFWAGNNAYGIPTCQCGIDGNCAVSSVMCNCDSLAQQQLSDKGVITDKNILPITRLNFGRTQSQSSSGIHTLGNLTCSGYSRQPEPSTKPAEIASPMPTSCDDLKDMGYTLSGFFSIKGHKMMASVYCDFTKLSQDPGFEKFIGYIDVKSVPTYFYVQRNQKFNKPNIPITFDFERVNVGDAVNPSGKFKASVKGTYFFSFAGLAFFPACSDSCLSSYSVKNEFGLQVSLFLNGNRIGLASVQDSILVSANQWSPVTLQSTLNLQKGDTVWLEISYLSSGAYLHDDNFHHTHFTGFMLEEEIVDFL</sequence>
<keyword evidence="3 7" id="KW-0732">Signal</keyword>
<dbReference type="InterPro" id="IPR000885">
    <property type="entry name" value="Fib_collagen_C"/>
</dbReference>
<organism evidence="9 10">
    <name type="scientific">Daphnia pulex</name>
    <name type="common">Water flea</name>
    <dbReference type="NCBI Taxonomy" id="6669"/>
    <lineage>
        <taxon>Eukaryota</taxon>
        <taxon>Metazoa</taxon>
        <taxon>Ecdysozoa</taxon>
        <taxon>Arthropoda</taxon>
        <taxon>Crustacea</taxon>
        <taxon>Branchiopoda</taxon>
        <taxon>Diplostraca</taxon>
        <taxon>Cladocera</taxon>
        <taxon>Anomopoda</taxon>
        <taxon>Daphniidae</taxon>
        <taxon>Daphnia</taxon>
    </lineage>
</organism>
<gene>
    <name evidence="9" type="ORF">DAPPUDRAFT_326454</name>
</gene>
<dbReference type="KEGG" id="dpx:DAPPUDRAFT_326454"/>
<evidence type="ECO:0000256" key="2">
    <source>
        <dbReference type="ARBA" id="ARBA00022525"/>
    </source>
</evidence>
<dbReference type="Gene3D" id="2.60.120.40">
    <property type="match status" value="1"/>
</dbReference>
<dbReference type="GO" id="GO:0005201">
    <property type="term" value="F:extracellular matrix structural constituent"/>
    <property type="evidence" value="ECO:0007669"/>
    <property type="project" value="InterPro"/>
</dbReference>
<keyword evidence="2" id="KW-0964">Secreted</keyword>
<feature type="region of interest" description="Disordered" evidence="6">
    <location>
        <begin position="44"/>
        <end position="64"/>
    </location>
</feature>
<dbReference type="Pfam" id="PF01410">
    <property type="entry name" value="COLFI"/>
    <property type="match status" value="1"/>
</dbReference>
<dbReference type="eggNOG" id="KOG3516">
    <property type="taxonomic scope" value="Eukaryota"/>
</dbReference>
<feature type="domain" description="C1q" evidence="8">
    <location>
        <begin position="398"/>
        <end position="554"/>
    </location>
</feature>
<evidence type="ECO:0000313" key="9">
    <source>
        <dbReference type="EMBL" id="EFX72234.1"/>
    </source>
</evidence>
<dbReference type="InParanoid" id="E9H7T4"/>
<feature type="signal peptide" evidence="7">
    <location>
        <begin position="1"/>
        <end position="26"/>
    </location>
</feature>
<evidence type="ECO:0000256" key="3">
    <source>
        <dbReference type="ARBA" id="ARBA00022729"/>
    </source>
</evidence>
<evidence type="ECO:0000256" key="5">
    <source>
        <dbReference type="SAM" id="Coils"/>
    </source>
</evidence>
<dbReference type="PhylomeDB" id="E9H7T4"/>
<dbReference type="PROSITE" id="PS50871">
    <property type="entry name" value="C1Q"/>
    <property type="match status" value="1"/>
</dbReference>
<reference evidence="9 10" key="1">
    <citation type="journal article" date="2011" name="Science">
        <title>The ecoresponsive genome of Daphnia pulex.</title>
        <authorList>
            <person name="Colbourne J.K."/>
            <person name="Pfrender M.E."/>
            <person name="Gilbert D."/>
            <person name="Thomas W.K."/>
            <person name="Tucker A."/>
            <person name="Oakley T.H."/>
            <person name="Tokishita S."/>
            <person name="Aerts A."/>
            <person name="Arnold G.J."/>
            <person name="Basu M.K."/>
            <person name="Bauer D.J."/>
            <person name="Caceres C.E."/>
            <person name="Carmel L."/>
            <person name="Casola C."/>
            <person name="Choi J.H."/>
            <person name="Detter J.C."/>
            <person name="Dong Q."/>
            <person name="Dusheyko S."/>
            <person name="Eads B.D."/>
            <person name="Frohlich T."/>
            <person name="Geiler-Samerotte K.A."/>
            <person name="Gerlach D."/>
            <person name="Hatcher P."/>
            <person name="Jogdeo S."/>
            <person name="Krijgsveld J."/>
            <person name="Kriventseva E.V."/>
            <person name="Kultz D."/>
            <person name="Laforsch C."/>
            <person name="Lindquist E."/>
            <person name="Lopez J."/>
            <person name="Manak J.R."/>
            <person name="Muller J."/>
            <person name="Pangilinan J."/>
            <person name="Patwardhan R.P."/>
            <person name="Pitluck S."/>
            <person name="Pritham E.J."/>
            <person name="Rechtsteiner A."/>
            <person name="Rho M."/>
            <person name="Rogozin I.B."/>
            <person name="Sakarya O."/>
            <person name="Salamov A."/>
            <person name="Schaack S."/>
            <person name="Shapiro H."/>
            <person name="Shiga Y."/>
            <person name="Skalitzky C."/>
            <person name="Smith Z."/>
            <person name="Souvorov A."/>
            <person name="Sung W."/>
            <person name="Tang Z."/>
            <person name="Tsuchiya D."/>
            <person name="Tu H."/>
            <person name="Vos H."/>
            <person name="Wang M."/>
            <person name="Wolf Y.I."/>
            <person name="Yamagata H."/>
            <person name="Yamada T."/>
            <person name="Ye Y."/>
            <person name="Shaw J.R."/>
            <person name="Andrews J."/>
            <person name="Crease T.J."/>
            <person name="Tang H."/>
            <person name="Lucas S.M."/>
            <person name="Robertson H.M."/>
            <person name="Bork P."/>
            <person name="Koonin E.V."/>
            <person name="Zdobnov E.M."/>
            <person name="Grigoriev I.V."/>
            <person name="Lynch M."/>
            <person name="Boore J.L."/>
        </authorList>
    </citation>
    <scope>NUCLEOTIDE SEQUENCE [LARGE SCALE GENOMIC DNA]</scope>
</reference>
<dbReference type="InterPro" id="IPR050822">
    <property type="entry name" value="Cerebellin_Synaptic_Org"/>
</dbReference>
<dbReference type="OrthoDB" id="6434864at2759"/>
<dbReference type="Gene3D" id="2.60.120.1000">
    <property type="match status" value="1"/>
</dbReference>
<keyword evidence="10" id="KW-1185">Reference proteome</keyword>
<evidence type="ECO:0000256" key="1">
    <source>
        <dbReference type="ARBA" id="ARBA00004613"/>
    </source>
</evidence>
<dbReference type="GO" id="GO:0005581">
    <property type="term" value="C:collagen trimer"/>
    <property type="evidence" value="ECO:0007669"/>
    <property type="project" value="UniProtKB-KW"/>
</dbReference>
<dbReference type="InterPro" id="IPR001073">
    <property type="entry name" value="C1q_dom"/>
</dbReference>
<proteinExistence type="predicted"/>
<evidence type="ECO:0000256" key="7">
    <source>
        <dbReference type="SAM" id="SignalP"/>
    </source>
</evidence>
<evidence type="ECO:0000313" key="10">
    <source>
        <dbReference type="Proteomes" id="UP000000305"/>
    </source>
</evidence>
<dbReference type="SMART" id="SM00038">
    <property type="entry name" value="COLFI"/>
    <property type="match status" value="1"/>
</dbReference>
<dbReference type="GO" id="GO:0005615">
    <property type="term" value="C:extracellular space"/>
    <property type="evidence" value="ECO:0000318"/>
    <property type="project" value="GO_Central"/>
</dbReference>
<dbReference type="InterPro" id="IPR008983">
    <property type="entry name" value="Tumour_necrosis_fac-like_dom"/>
</dbReference>
<evidence type="ECO:0000256" key="6">
    <source>
        <dbReference type="SAM" id="MobiDB-lite"/>
    </source>
</evidence>
<dbReference type="HOGENOM" id="CLU_029491_0_0_1"/>
<dbReference type="PANTHER" id="PTHR22923">
    <property type="entry name" value="CEREBELLIN-RELATED"/>
    <property type="match status" value="1"/>
</dbReference>
<keyword evidence="5" id="KW-0175">Coiled coil</keyword>
<evidence type="ECO:0000259" key="8">
    <source>
        <dbReference type="PROSITE" id="PS50871"/>
    </source>
</evidence>
<feature type="coiled-coil region" evidence="5">
    <location>
        <begin position="70"/>
        <end position="118"/>
    </location>
</feature>
<feature type="chain" id="PRO_5003237863" description="C1q domain-containing protein" evidence="7">
    <location>
        <begin position="27"/>
        <end position="556"/>
    </location>
</feature>
<evidence type="ECO:0000256" key="4">
    <source>
        <dbReference type="ARBA" id="ARBA00023119"/>
    </source>
</evidence>
<protein>
    <recommendedName>
        <fullName evidence="8">C1q domain-containing protein</fullName>
    </recommendedName>
</protein>
<dbReference type="PANTHER" id="PTHR22923:SF62">
    <property type="entry name" value="CVP18"/>
    <property type="match status" value="1"/>
</dbReference>
<keyword evidence="4" id="KW-0176">Collagen</keyword>
<dbReference type="NCBIfam" id="NF040941">
    <property type="entry name" value="GGGWT_bact"/>
    <property type="match status" value="1"/>
</dbReference>
<comment type="subcellular location">
    <subcellularLocation>
        <location evidence="1">Secreted</location>
    </subcellularLocation>
</comment>
<dbReference type="AlphaFoldDB" id="E9H7T4"/>
<dbReference type="SUPFAM" id="SSF49842">
    <property type="entry name" value="TNF-like"/>
    <property type="match status" value="1"/>
</dbReference>
<dbReference type="Pfam" id="PF00386">
    <property type="entry name" value="C1q"/>
    <property type="match status" value="1"/>
</dbReference>